<organism evidence="1 2">
    <name type="scientific">Sphingobacterium thalpophilum</name>
    <dbReference type="NCBI Taxonomy" id="259"/>
    <lineage>
        <taxon>Bacteria</taxon>
        <taxon>Pseudomonadati</taxon>
        <taxon>Bacteroidota</taxon>
        <taxon>Sphingobacteriia</taxon>
        <taxon>Sphingobacteriales</taxon>
        <taxon>Sphingobacteriaceae</taxon>
        <taxon>Sphingobacterium</taxon>
    </lineage>
</organism>
<dbReference type="AlphaFoldDB" id="A0A4U9UWU7"/>
<evidence type="ECO:0000313" key="1">
    <source>
        <dbReference type="EMBL" id="VTR38480.1"/>
    </source>
</evidence>
<reference evidence="1 2" key="1">
    <citation type="submission" date="2019-05" db="EMBL/GenBank/DDBJ databases">
        <authorList>
            <consortium name="Pathogen Informatics"/>
        </authorList>
    </citation>
    <scope>NUCLEOTIDE SEQUENCE [LARGE SCALE GENOMIC DNA]</scope>
    <source>
        <strain evidence="1 2">NCTC11429</strain>
    </source>
</reference>
<protein>
    <submittedName>
        <fullName evidence="1">Uncharacterized protein</fullName>
    </submittedName>
</protein>
<name>A0A4U9UWU7_9SPHI</name>
<proteinExistence type="predicted"/>
<evidence type="ECO:0000313" key="2">
    <source>
        <dbReference type="Proteomes" id="UP000308196"/>
    </source>
</evidence>
<dbReference type="EMBL" id="LR590484">
    <property type="protein sequence ID" value="VTR38480.1"/>
    <property type="molecule type" value="Genomic_DNA"/>
</dbReference>
<gene>
    <name evidence="1" type="ORF">NCTC11429_02038</name>
</gene>
<dbReference type="KEGG" id="stha:NCTC11429_02038"/>
<dbReference type="Proteomes" id="UP000308196">
    <property type="component" value="Chromosome"/>
</dbReference>
<sequence length="75" mass="8494">MSNITIFKTIKVNYFTIYPTGHDSLIFCVGAVAVYRVFAGPSPWFITGVAMLSDDKSLKVSMLIQKLPYLIYELR</sequence>
<accession>A0A4U9UWU7</accession>